<sequence length="248" mass="28212">MKLHIASDMHMHTNRSAGPDERVQPVDADALILAGDIDCVERVGERYADWPYEVLYVRGNHDTYLRCYEQSIAQAVLNCATGRVRFLERSCISYPGVRVLGCCLWTDFELIHRQHDAMILAGFSGRDYRLNFRADGKRLAPADTLTEHRLSVEWLERELKAKFRGTTVVVTHHAPHVRSLDPSYGVNSYSTVFASDLTRLLRHTSLWIHGHTHFSSAYKVKHCRVICNPAGSISRPNPDFVPDLLVEI</sequence>
<evidence type="ECO:0000313" key="3">
    <source>
        <dbReference type="EMBL" id="QBR02508.1"/>
    </source>
</evidence>
<dbReference type="Gene3D" id="3.60.21.10">
    <property type="match status" value="2"/>
</dbReference>
<dbReference type="EMBL" id="CP038151">
    <property type="protein sequence ID" value="QBR02508.1"/>
    <property type="molecule type" value="Genomic_DNA"/>
</dbReference>
<dbReference type="InterPro" id="IPR024654">
    <property type="entry name" value="Calcineurin-like_PHP_lpxH"/>
</dbReference>
<protein>
    <recommendedName>
        <fullName evidence="2">Calcineurin-like phosphoesterase domain-containing protein</fullName>
    </recommendedName>
</protein>
<dbReference type="InterPro" id="IPR029052">
    <property type="entry name" value="Metallo-depent_PP-like"/>
</dbReference>
<dbReference type="KEGG" id="ppai:E1956_35295"/>
<feature type="domain" description="Calcineurin-like phosphoesterase" evidence="2">
    <location>
        <begin position="1"/>
        <end position="236"/>
    </location>
</feature>
<dbReference type="RefSeq" id="WP_134758032.1">
    <property type="nucleotide sequence ID" value="NZ_CP038151.1"/>
</dbReference>
<dbReference type="Pfam" id="PF12850">
    <property type="entry name" value="Metallophos_2"/>
    <property type="match status" value="1"/>
</dbReference>
<accession>A0A4P7D3H6</accession>
<dbReference type="SUPFAM" id="SSF56300">
    <property type="entry name" value="Metallo-dependent phosphatases"/>
    <property type="match status" value="1"/>
</dbReference>
<dbReference type="OrthoDB" id="356681at2"/>
<evidence type="ECO:0000256" key="1">
    <source>
        <dbReference type="ARBA" id="ARBA00008950"/>
    </source>
</evidence>
<dbReference type="AlphaFoldDB" id="A0A4P7D3H6"/>
<name>A0A4P7D3H6_9BURK</name>
<dbReference type="PANTHER" id="PTHR37844:SF2">
    <property type="entry name" value="SER_THR PROTEIN PHOSPHATASE SUPERFAMILY (AFU_ORTHOLOGUE AFUA_1G14840)"/>
    <property type="match status" value="1"/>
</dbReference>
<gene>
    <name evidence="3" type="ORF">E1956_35295</name>
</gene>
<comment type="similarity">
    <text evidence="1">Belongs to the metallophosphoesterase superfamily. YfcE family.</text>
</comment>
<dbReference type="PANTHER" id="PTHR37844">
    <property type="entry name" value="SER/THR PROTEIN PHOSPHATASE SUPERFAMILY (AFU_ORTHOLOGUE AFUA_1G14840)"/>
    <property type="match status" value="1"/>
</dbReference>
<evidence type="ECO:0000313" key="4">
    <source>
        <dbReference type="Proteomes" id="UP000295727"/>
    </source>
</evidence>
<dbReference type="Proteomes" id="UP000295727">
    <property type="component" value="Chromosome 4"/>
</dbReference>
<keyword evidence="4" id="KW-1185">Reference proteome</keyword>
<reference evidence="3 4" key="1">
    <citation type="submission" date="2019-03" db="EMBL/GenBank/DDBJ databases">
        <title>Paraburkholderia sp. 7MH5, isolated from subtropical forest soil.</title>
        <authorList>
            <person name="Gao Z.-H."/>
            <person name="Qiu L.-H."/>
        </authorList>
    </citation>
    <scope>NUCLEOTIDE SEQUENCE [LARGE SCALE GENOMIC DNA]</scope>
    <source>
        <strain evidence="3 4">7MH5</strain>
    </source>
</reference>
<proteinExistence type="inferred from homology"/>
<organism evidence="3 4">
    <name type="scientific">Paraburkholderia pallida</name>
    <dbReference type="NCBI Taxonomy" id="2547399"/>
    <lineage>
        <taxon>Bacteria</taxon>
        <taxon>Pseudomonadati</taxon>
        <taxon>Pseudomonadota</taxon>
        <taxon>Betaproteobacteria</taxon>
        <taxon>Burkholderiales</taxon>
        <taxon>Burkholderiaceae</taxon>
        <taxon>Paraburkholderia</taxon>
    </lineage>
</organism>
<evidence type="ECO:0000259" key="2">
    <source>
        <dbReference type="Pfam" id="PF12850"/>
    </source>
</evidence>